<evidence type="ECO:0000313" key="2">
    <source>
        <dbReference type="EMBL" id="OYR26802.1"/>
    </source>
</evidence>
<feature type="transmembrane region" description="Helical" evidence="1">
    <location>
        <begin position="25"/>
        <end position="49"/>
    </location>
</feature>
<gene>
    <name evidence="2" type="ORF">CES86_3154</name>
</gene>
<keyword evidence="1" id="KW-0472">Membrane</keyword>
<evidence type="ECO:0000256" key="1">
    <source>
        <dbReference type="SAM" id="Phobius"/>
    </source>
</evidence>
<reference evidence="2 3" key="1">
    <citation type="submission" date="2017-07" db="EMBL/GenBank/DDBJ databases">
        <title>Draft genome of Ochrobactrum lupini type strain LUP21.</title>
        <authorList>
            <person name="Krzyzanowska D.M."/>
            <person name="Jafra S."/>
        </authorList>
    </citation>
    <scope>NUCLEOTIDE SEQUENCE [LARGE SCALE GENOMIC DNA]</scope>
    <source>
        <strain evidence="2 3">LUP21</strain>
    </source>
</reference>
<dbReference type="Proteomes" id="UP000216363">
    <property type="component" value="Unassembled WGS sequence"/>
</dbReference>
<accession>A0A256GI51</accession>
<evidence type="ECO:0000313" key="3">
    <source>
        <dbReference type="Proteomes" id="UP000216363"/>
    </source>
</evidence>
<protein>
    <submittedName>
        <fullName evidence="2">Putative phosphoketolase domain protein</fullName>
    </submittedName>
</protein>
<proteinExistence type="predicted"/>
<dbReference type="EMBL" id="NNRN01000053">
    <property type="protein sequence ID" value="OYR26802.1"/>
    <property type="molecule type" value="Genomic_DNA"/>
</dbReference>
<organism evidence="2 3">
    <name type="scientific">Brucella lupini</name>
    <dbReference type="NCBI Taxonomy" id="255457"/>
    <lineage>
        <taxon>Bacteria</taxon>
        <taxon>Pseudomonadati</taxon>
        <taxon>Pseudomonadota</taxon>
        <taxon>Alphaproteobacteria</taxon>
        <taxon>Hyphomicrobiales</taxon>
        <taxon>Brucellaceae</taxon>
        <taxon>Brucella/Ochrobactrum group</taxon>
        <taxon>Brucella</taxon>
    </lineage>
</organism>
<dbReference type="AlphaFoldDB" id="A0A256GI51"/>
<comment type="caution">
    <text evidence="2">The sequence shown here is derived from an EMBL/GenBank/DDBJ whole genome shotgun (WGS) entry which is preliminary data.</text>
</comment>
<sequence length="50" mass="5457">MRGGSSGATAVNAHPKSRLRIIRTVFAMSILIRFSQPTVLSFLLIMAILI</sequence>
<keyword evidence="1" id="KW-1133">Transmembrane helix</keyword>
<name>A0A256GI51_9HYPH</name>
<keyword evidence="1" id="KW-0812">Transmembrane</keyword>